<name>A0ACC0WNE8_9STRA</name>
<protein>
    <submittedName>
        <fullName evidence="1">Uncharacterized protein</fullName>
    </submittedName>
</protein>
<dbReference type="Proteomes" id="UP001163321">
    <property type="component" value="Chromosome 10"/>
</dbReference>
<dbReference type="EMBL" id="CM047589">
    <property type="protein sequence ID" value="KAI9920272.1"/>
    <property type="molecule type" value="Genomic_DNA"/>
</dbReference>
<keyword evidence="2" id="KW-1185">Reference proteome</keyword>
<evidence type="ECO:0000313" key="1">
    <source>
        <dbReference type="EMBL" id="KAI9920272.1"/>
    </source>
</evidence>
<accession>A0ACC0WNE8</accession>
<gene>
    <name evidence="1" type="ORF">PsorP6_015696</name>
</gene>
<evidence type="ECO:0000313" key="2">
    <source>
        <dbReference type="Proteomes" id="UP001163321"/>
    </source>
</evidence>
<reference evidence="1 2" key="1">
    <citation type="journal article" date="2022" name="bioRxiv">
        <title>The genome of the oomycete Peronosclerospora sorghi, a cosmopolitan pathogen of maize and sorghum, is inflated with dispersed pseudogenes.</title>
        <authorList>
            <person name="Fletcher K."/>
            <person name="Martin F."/>
            <person name="Isakeit T."/>
            <person name="Cavanaugh K."/>
            <person name="Magill C."/>
            <person name="Michelmore R."/>
        </authorList>
    </citation>
    <scope>NUCLEOTIDE SEQUENCE [LARGE SCALE GENOMIC DNA]</scope>
    <source>
        <strain evidence="1">P6</strain>
    </source>
</reference>
<organism evidence="1 2">
    <name type="scientific">Peronosclerospora sorghi</name>
    <dbReference type="NCBI Taxonomy" id="230839"/>
    <lineage>
        <taxon>Eukaryota</taxon>
        <taxon>Sar</taxon>
        <taxon>Stramenopiles</taxon>
        <taxon>Oomycota</taxon>
        <taxon>Peronosporomycetes</taxon>
        <taxon>Peronosporales</taxon>
        <taxon>Peronosporaceae</taxon>
        <taxon>Peronosclerospora</taxon>
    </lineage>
</organism>
<proteinExistence type="predicted"/>
<comment type="caution">
    <text evidence="1">The sequence shown here is derived from an EMBL/GenBank/DDBJ whole genome shotgun (WGS) entry which is preliminary data.</text>
</comment>
<sequence>MDTVHALIDYLETFPPEAGADELKSQLSAFMHQDLRVACMRLNLPISRRQNKKSGFISILVAYWKAAIVGASVPHTATFPQQSPRDMEEPDDVAQLVQFFPPHGHVEELQHRLNASRARTLRSACVLLALHPKKSFTKPELIDLLVNYWQDSLAVSPRVPLVEEPRRDEESASPASMPTGALRTTPLRKVEEEGYPSGTMHVPQEVEVVYTKRPRSEERPKPLRKKKNKGVDEHETTTEPKHHHVLDKKMERMAASMEKAKVVKEWASAIEILSRVDGSAESISAIRTLIHNVVESATSEL</sequence>